<reference evidence="1" key="1">
    <citation type="journal article" date="2019" name="Sci. Rep.">
        <title>Draft genome of Tanacetum cinerariifolium, the natural source of mosquito coil.</title>
        <authorList>
            <person name="Yamashiro T."/>
            <person name="Shiraishi A."/>
            <person name="Satake H."/>
            <person name="Nakayama K."/>
        </authorList>
    </citation>
    <scope>NUCLEOTIDE SEQUENCE</scope>
</reference>
<evidence type="ECO:0000313" key="1">
    <source>
        <dbReference type="EMBL" id="GFC82382.1"/>
    </source>
</evidence>
<name>A0A699REF7_TANCI</name>
<protein>
    <submittedName>
        <fullName evidence="1">Uncharacterized protein</fullName>
    </submittedName>
</protein>
<dbReference type="AlphaFoldDB" id="A0A699REF7"/>
<accession>A0A699REF7</accession>
<dbReference type="EMBL" id="BKCJ011084248">
    <property type="protein sequence ID" value="GFC82382.1"/>
    <property type="molecule type" value="Genomic_DNA"/>
</dbReference>
<comment type="caution">
    <text evidence="1">The sequence shown here is derived from an EMBL/GenBank/DDBJ whole genome shotgun (WGS) entry which is preliminary data.</text>
</comment>
<proteinExistence type="predicted"/>
<organism evidence="1">
    <name type="scientific">Tanacetum cinerariifolium</name>
    <name type="common">Dalmatian daisy</name>
    <name type="synonym">Chrysanthemum cinerariifolium</name>
    <dbReference type="NCBI Taxonomy" id="118510"/>
    <lineage>
        <taxon>Eukaryota</taxon>
        <taxon>Viridiplantae</taxon>
        <taxon>Streptophyta</taxon>
        <taxon>Embryophyta</taxon>
        <taxon>Tracheophyta</taxon>
        <taxon>Spermatophyta</taxon>
        <taxon>Magnoliopsida</taxon>
        <taxon>eudicotyledons</taxon>
        <taxon>Gunneridae</taxon>
        <taxon>Pentapetalae</taxon>
        <taxon>asterids</taxon>
        <taxon>campanulids</taxon>
        <taxon>Asterales</taxon>
        <taxon>Asteraceae</taxon>
        <taxon>Asteroideae</taxon>
        <taxon>Anthemideae</taxon>
        <taxon>Anthemidinae</taxon>
        <taxon>Tanacetum</taxon>
    </lineage>
</organism>
<feature type="non-terminal residue" evidence="1">
    <location>
        <position position="1"/>
    </location>
</feature>
<sequence>DTAADNSVSEQGVAADNFDAAGSGTHFAEADSGFGDNNSAVGIVDYSIDLVRLKMELKECREVTLNDALRIVIRDAIVVAGFLRFNVKP</sequence>
<gene>
    <name evidence="1" type="ORF">Tci_854352</name>
</gene>